<sequence length="302" mass="33869">MGGSGFMTSIIIVSFNRLDLIKKCLAAATKAPDSEIILVDNNSTDDVVGFVKTHYPKVRVIVNKKNTGFAIGNNQGMRAGKGDYLLALNTDAFLEKDAVAKLTKFAKSHPDTGVVGPKLLNPDGTLQPSAGSFPSLWTVLLIMITIDNWPFFRKFLPSIHNRYPGHFKTTRTFDWVTGACLLIPRGVFEKTKGFDENYFMYGEEQELQYRMHELGYKSYYLPSAQAIHLGFSSSSPANGAIKELLSYIAFFKKYKPSWQIPILKTLIVSGCLLRICRGLVQTKHRWMISAYMTAIIKILYES</sequence>
<dbReference type="AlphaFoldDB" id="A0A1F5Z5R9"/>
<dbReference type="Proteomes" id="UP000178681">
    <property type="component" value="Unassembled WGS sequence"/>
</dbReference>
<dbReference type="PANTHER" id="PTHR43179:SF7">
    <property type="entry name" value="RHAMNOSYLTRANSFERASE WBBL"/>
    <property type="match status" value="1"/>
</dbReference>
<dbReference type="SUPFAM" id="SSF53448">
    <property type="entry name" value="Nucleotide-diphospho-sugar transferases"/>
    <property type="match status" value="1"/>
</dbReference>
<organism evidence="2 3">
    <name type="scientific">Candidatus Gottesmanbacteria bacterium RIFCSPHIGHO2_01_FULL_42_12</name>
    <dbReference type="NCBI Taxonomy" id="1798377"/>
    <lineage>
        <taxon>Bacteria</taxon>
        <taxon>Candidatus Gottesmaniibacteriota</taxon>
    </lineage>
</organism>
<protein>
    <recommendedName>
        <fullName evidence="1">Glycosyltransferase 2-like domain-containing protein</fullName>
    </recommendedName>
</protein>
<reference evidence="2 3" key="1">
    <citation type="journal article" date="2016" name="Nat. Commun.">
        <title>Thousands of microbial genomes shed light on interconnected biogeochemical processes in an aquifer system.</title>
        <authorList>
            <person name="Anantharaman K."/>
            <person name="Brown C.T."/>
            <person name="Hug L.A."/>
            <person name="Sharon I."/>
            <person name="Castelle C.J."/>
            <person name="Probst A.J."/>
            <person name="Thomas B.C."/>
            <person name="Singh A."/>
            <person name="Wilkins M.J."/>
            <person name="Karaoz U."/>
            <person name="Brodie E.L."/>
            <person name="Williams K.H."/>
            <person name="Hubbard S.S."/>
            <person name="Banfield J.F."/>
        </authorList>
    </citation>
    <scope>NUCLEOTIDE SEQUENCE [LARGE SCALE GENOMIC DNA]</scope>
</reference>
<feature type="domain" description="Glycosyltransferase 2-like" evidence="1">
    <location>
        <begin position="9"/>
        <end position="132"/>
    </location>
</feature>
<dbReference type="STRING" id="1798377.A2872_02020"/>
<proteinExistence type="predicted"/>
<gene>
    <name evidence="2" type="ORF">A2872_02020</name>
</gene>
<dbReference type="Pfam" id="PF00535">
    <property type="entry name" value="Glycos_transf_2"/>
    <property type="match status" value="1"/>
</dbReference>
<dbReference type="EMBL" id="MFJG01000003">
    <property type="protein sequence ID" value="OGG07715.1"/>
    <property type="molecule type" value="Genomic_DNA"/>
</dbReference>
<dbReference type="CDD" id="cd04186">
    <property type="entry name" value="GT_2_like_c"/>
    <property type="match status" value="1"/>
</dbReference>
<dbReference type="PANTHER" id="PTHR43179">
    <property type="entry name" value="RHAMNOSYLTRANSFERASE WBBL"/>
    <property type="match status" value="1"/>
</dbReference>
<evidence type="ECO:0000259" key="1">
    <source>
        <dbReference type="Pfam" id="PF00535"/>
    </source>
</evidence>
<evidence type="ECO:0000313" key="2">
    <source>
        <dbReference type="EMBL" id="OGG07715.1"/>
    </source>
</evidence>
<dbReference type="InterPro" id="IPR001173">
    <property type="entry name" value="Glyco_trans_2-like"/>
</dbReference>
<dbReference type="InterPro" id="IPR029044">
    <property type="entry name" value="Nucleotide-diphossugar_trans"/>
</dbReference>
<accession>A0A1F5Z5R9</accession>
<comment type="caution">
    <text evidence="2">The sequence shown here is derived from an EMBL/GenBank/DDBJ whole genome shotgun (WGS) entry which is preliminary data.</text>
</comment>
<name>A0A1F5Z5R9_9BACT</name>
<evidence type="ECO:0000313" key="3">
    <source>
        <dbReference type="Proteomes" id="UP000178681"/>
    </source>
</evidence>
<dbReference type="Gene3D" id="3.90.550.10">
    <property type="entry name" value="Spore Coat Polysaccharide Biosynthesis Protein SpsA, Chain A"/>
    <property type="match status" value="1"/>
</dbReference>